<feature type="compositionally biased region" description="Basic and acidic residues" evidence="1">
    <location>
        <begin position="98"/>
        <end position="114"/>
    </location>
</feature>
<feature type="compositionally biased region" description="Acidic residues" evidence="1">
    <location>
        <begin position="316"/>
        <end position="325"/>
    </location>
</feature>
<evidence type="ECO:0000256" key="1">
    <source>
        <dbReference type="SAM" id="MobiDB-lite"/>
    </source>
</evidence>
<feature type="region of interest" description="Disordered" evidence="1">
    <location>
        <begin position="206"/>
        <end position="245"/>
    </location>
</feature>
<proteinExistence type="predicted"/>
<keyword evidence="3" id="KW-1185">Reference proteome</keyword>
<organism evidence="2 3">
    <name type="scientific">Dictyostelium firmibasis</name>
    <dbReference type="NCBI Taxonomy" id="79012"/>
    <lineage>
        <taxon>Eukaryota</taxon>
        <taxon>Amoebozoa</taxon>
        <taxon>Evosea</taxon>
        <taxon>Eumycetozoa</taxon>
        <taxon>Dictyostelia</taxon>
        <taxon>Dictyosteliales</taxon>
        <taxon>Dictyosteliaceae</taxon>
        <taxon>Dictyostelium</taxon>
    </lineage>
</organism>
<feature type="compositionally biased region" description="Polar residues" evidence="1">
    <location>
        <begin position="117"/>
        <end position="136"/>
    </location>
</feature>
<sequence length="575" mass="65465">MSNKYSQNKANLEAANNVKQQKKKSLFDDILSEPIITKPKQNVVILHQKSSTTNTTINTKTDKTTNTTTKSNTNTKTNGNNKDFDKKKDSNTVSNINKKVESNIKPNDNKKKESIPSPKQISKPNPSTLTSTPKSNTPITATPILTPTQSKSTPISKQELEPKSKKVNDPTNNNIKKTDIKKVKTDLFNLDTTTILKNKRTIDNLENIKNKQPNKKIKSEISNNNNNNNDNDNNNNNNNKIKVDKESNNTIIKKIDKPIVSNNNLKVKSVPIKEVIGREVDSNGKIKTIINGNSLIKGIIGNLHNSNNNNNINNNEQEEKEDGDDDKDKNIEPSKKQILSQNLVNELKEQINNSLENKYSIFEQEREVSEKVTDFVKNFEKYYSINNNEGINQKSNKKKKITNNQNETNIIHLRNYHDCINQLLEIANIDIECKNEFIIFTKACIRYSKVQKKFISLKYVQISKKKIKDLFESIEIFKEFLLKLEKYKKDSQPSREFIEKLLLTIKYYICKPLEMATLVMIEAGNINGGILGFGHFAKISMIIIGSLGKIHSFINTIQSNINQSILNLNMISNKI</sequence>
<name>A0AAN7U176_9MYCE</name>
<feature type="compositionally biased region" description="Low complexity" evidence="1">
    <location>
        <begin position="304"/>
        <end position="315"/>
    </location>
</feature>
<feature type="region of interest" description="Disordered" evidence="1">
    <location>
        <begin position="1"/>
        <end position="22"/>
    </location>
</feature>
<feature type="compositionally biased region" description="Basic and acidic residues" evidence="1">
    <location>
        <begin position="158"/>
        <end position="168"/>
    </location>
</feature>
<comment type="caution">
    <text evidence="2">The sequence shown here is derived from an EMBL/GenBank/DDBJ whole genome shotgun (WGS) entry which is preliminary data.</text>
</comment>
<dbReference type="EMBL" id="JAVFKY010000001">
    <property type="protein sequence ID" value="KAK5583814.1"/>
    <property type="molecule type" value="Genomic_DNA"/>
</dbReference>
<feature type="compositionally biased region" description="Low complexity" evidence="1">
    <location>
        <begin position="55"/>
        <end position="81"/>
    </location>
</feature>
<feature type="region of interest" description="Disordered" evidence="1">
    <location>
        <begin position="304"/>
        <end position="331"/>
    </location>
</feature>
<evidence type="ECO:0000313" key="2">
    <source>
        <dbReference type="EMBL" id="KAK5583814.1"/>
    </source>
</evidence>
<reference evidence="2 3" key="1">
    <citation type="submission" date="2023-11" db="EMBL/GenBank/DDBJ databases">
        <title>Dfirmibasis_genome.</title>
        <authorList>
            <person name="Edelbroek B."/>
            <person name="Kjellin J."/>
            <person name="Jerlstrom-Hultqvist J."/>
            <person name="Soderbom F."/>
        </authorList>
    </citation>
    <scope>NUCLEOTIDE SEQUENCE [LARGE SCALE GENOMIC DNA]</scope>
    <source>
        <strain evidence="2 3">TNS-C-14</strain>
    </source>
</reference>
<feature type="region of interest" description="Disordered" evidence="1">
    <location>
        <begin position="55"/>
        <end position="175"/>
    </location>
</feature>
<gene>
    <name evidence="2" type="ORF">RB653_005416</name>
</gene>
<dbReference type="AlphaFoldDB" id="A0AAN7U176"/>
<feature type="compositionally biased region" description="Low complexity" evidence="1">
    <location>
        <begin position="137"/>
        <end position="148"/>
    </location>
</feature>
<protein>
    <submittedName>
        <fullName evidence="2">Uncharacterized protein</fullName>
    </submittedName>
</protein>
<feature type="compositionally biased region" description="Low complexity" evidence="1">
    <location>
        <begin position="223"/>
        <end position="239"/>
    </location>
</feature>
<accession>A0AAN7U176</accession>
<feature type="compositionally biased region" description="Polar residues" evidence="1">
    <location>
        <begin position="1"/>
        <end position="10"/>
    </location>
</feature>
<evidence type="ECO:0000313" key="3">
    <source>
        <dbReference type="Proteomes" id="UP001344447"/>
    </source>
</evidence>
<dbReference type="Proteomes" id="UP001344447">
    <property type="component" value="Unassembled WGS sequence"/>
</dbReference>